<dbReference type="EMBL" id="FOHS01000004">
    <property type="protein sequence ID" value="SET92521.1"/>
    <property type="molecule type" value="Genomic_DNA"/>
</dbReference>
<keyword evidence="2" id="KW-1185">Reference proteome</keyword>
<dbReference type="AlphaFoldDB" id="A0A1I0I7L4"/>
<dbReference type="RefSeq" id="WP_143069862.1">
    <property type="nucleotide sequence ID" value="NZ_FOHS01000004.1"/>
</dbReference>
<evidence type="ECO:0000313" key="2">
    <source>
        <dbReference type="Proteomes" id="UP000198697"/>
    </source>
</evidence>
<reference evidence="2" key="1">
    <citation type="submission" date="2016-10" db="EMBL/GenBank/DDBJ databases">
        <authorList>
            <person name="Varghese N."/>
            <person name="Submissions S."/>
        </authorList>
    </citation>
    <scope>NUCLEOTIDE SEQUENCE [LARGE SCALE GENOMIC DNA]</scope>
    <source>
        <strain evidence="2">DSM 15310</strain>
    </source>
</reference>
<name>A0A1I0I7L4_9BACT</name>
<gene>
    <name evidence="1" type="ORF">SAMN04487998_3187</name>
</gene>
<sequence length="77" mass="8746">MGPKFARHRRARQRQRLVRLTLVYNPASQTGRARPLAAYHEGTAMDKRSAGTVLCIGGYMVGDEHCPWLYGPTNIRY</sequence>
<evidence type="ECO:0000313" key="1">
    <source>
        <dbReference type="EMBL" id="SET92521.1"/>
    </source>
</evidence>
<dbReference type="Proteomes" id="UP000198697">
    <property type="component" value="Unassembled WGS sequence"/>
</dbReference>
<accession>A0A1I0I7L4</accession>
<organism evidence="1 2">
    <name type="scientific">Hymenobacter actinosclerus</name>
    <dbReference type="NCBI Taxonomy" id="82805"/>
    <lineage>
        <taxon>Bacteria</taxon>
        <taxon>Pseudomonadati</taxon>
        <taxon>Bacteroidota</taxon>
        <taxon>Cytophagia</taxon>
        <taxon>Cytophagales</taxon>
        <taxon>Hymenobacteraceae</taxon>
        <taxon>Hymenobacter</taxon>
    </lineage>
</organism>
<dbReference type="STRING" id="82805.SAMN04487998_3187"/>
<dbReference type="OrthoDB" id="9951812at2"/>
<proteinExistence type="predicted"/>
<protein>
    <submittedName>
        <fullName evidence="1">Uncharacterized protein</fullName>
    </submittedName>
</protein>